<evidence type="ECO:0000313" key="3">
    <source>
        <dbReference type="Proteomes" id="UP001454036"/>
    </source>
</evidence>
<dbReference type="InterPro" id="IPR036249">
    <property type="entry name" value="Thioredoxin-like_sf"/>
</dbReference>
<dbReference type="PROSITE" id="PS51352">
    <property type="entry name" value="THIOREDOXIN_2"/>
    <property type="match status" value="1"/>
</dbReference>
<evidence type="ECO:0000259" key="1">
    <source>
        <dbReference type="PROSITE" id="PS51352"/>
    </source>
</evidence>
<proteinExistence type="predicted"/>
<sequence length="159" mass="17841">MDDQQVSSVRALSSELCCPWEIAAGQRRRLRKTESVPTGELSNENVHLVTTTEMWEEKTSEATENGKMVVVNFSTPWCKNSRVIASTYCQLANKNPSIVFLTINVEELREFCASWEIKATPTFFFLKDGREVDKLVGANKAELQKKIMAIAASPVKSSH</sequence>
<dbReference type="PANTHER" id="PTHR10438">
    <property type="entry name" value="THIOREDOXIN"/>
    <property type="match status" value="1"/>
</dbReference>
<dbReference type="InterPro" id="IPR050620">
    <property type="entry name" value="Thioredoxin_H-type-like"/>
</dbReference>
<dbReference type="CDD" id="cd02947">
    <property type="entry name" value="TRX_family"/>
    <property type="match status" value="1"/>
</dbReference>
<protein>
    <submittedName>
        <fullName evidence="2">Oxidoreductase</fullName>
    </submittedName>
</protein>
<gene>
    <name evidence="2" type="ORF">LIER_19993</name>
</gene>
<dbReference type="Pfam" id="PF00085">
    <property type="entry name" value="Thioredoxin"/>
    <property type="match status" value="1"/>
</dbReference>
<reference evidence="2 3" key="1">
    <citation type="submission" date="2024-01" db="EMBL/GenBank/DDBJ databases">
        <title>The complete chloroplast genome sequence of Lithospermum erythrorhizon: insights into the phylogenetic relationship among Boraginaceae species and the maternal lineages of purple gromwells.</title>
        <authorList>
            <person name="Okada T."/>
            <person name="Watanabe K."/>
        </authorList>
    </citation>
    <scope>NUCLEOTIDE SEQUENCE [LARGE SCALE GENOMIC DNA]</scope>
</reference>
<dbReference type="InterPro" id="IPR013766">
    <property type="entry name" value="Thioredoxin_domain"/>
</dbReference>
<dbReference type="SUPFAM" id="SSF52833">
    <property type="entry name" value="Thioredoxin-like"/>
    <property type="match status" value="1"/>
</dbReference>
<feature type="domain" description="Thioredoxin" evidence="1">
    <location>
        <begin position="30"/>
        <end position="152"/>
    </location>
</feature>
<comment type="caution">
    <text evidence="2">The sequence shown here is derived from an EMBL/GenBank/DDBJ whole genome shotgun (WGS) entry which is preliminary data.</text>
</comment>
<dbReference type="Gene3D" id="3.40.30.10">
    <property type="entry name" value="Glutaredoxin"/>
    <property type="match status" value="1"/>
</dbReference>
<evidence type="ECO:0000313" key="2">
    <source>
        <dbReference type="EMBL" id="GAA0164330.1"/>
    </source>
</evidence>
<keyword evidence="3" id="KW-1185">Reference proteome</keyword>
<dbReference type="Proteomes" id="UP001454036">
    <property type="component" value="Unassembled WGS sequence"/>
</dbReference>
<accession>A0AAV3QNH3</accession>
<organism evidence="2 3">
    <name type="scientific">Lithospermum erythrorhizon</name>
    <name type="common">Purple gromwell</name>
    <name type="synonym">Lithospermum officinale var. erythrorhizon</name>
    <dbReference type="NCBI Taxonomy" id="34254"/>
    <lineage>
        <taxon>Eukaryota</taxon>
        <taxon>Viridiplantae</taxon>
        <taxon>Streptophyta</taxon>
        <taxon>Embryophyta</taxon>
        <taxon>Tracheophyta</taxon>
        <taxon>Spermatophyta</taxon>
        <taxon>Magnoliopsida</taxon>
        <taxon>eudicotyledons</taxon>
        <taxon>Gunneridae</taxon>
        <taxon>Pentapetalae</taxon>
        <taxon>asterids</taxon>
        <taxon>lamiids</taxon>
        <taxon>Boraginales</taxon>
        <taxon>Boraginaceae</taxon>
        <taxon>Boraginoideae</taxon>
        <taxon>Lithospermeae</taxon>
        <taxon>Lithospermum</taxon>
    </lineage>
</organism>
<dbReference type="AlphaFoldDB" id="A0AAV3QNH3"/>
<name>A0AAV3QNH3_LITER</name>
<dbReference type="EMBL" id="BAABME010005010">
    <property type="protein sequence ID" value="GAA0164330.1"/>
    <property type="molecule type" value="Genomic_DNA"/>
</dbReference>
<dbReference type="PANTHER" id="PTHR10438:SF394">
    <property type="entry name" value="THIOREDOXIN-LIKE PROTEIN CXXS2-RELATED"/>
    <property type="match status" value="1"/>
</dbReference>